<sequence length="316" mass="36237">MTRELPVEVWRLVAQKLTKVEFCLAMMTAKSVKNFRYGVPMIPPEKLPPIQSFVDFAASSCNPALMTWLRNNNFPHSGERDIINKVVHSKCLPMFKAIQKLNLFSLNHIQYTIGEACLVGWVELLEYLFEICPFVFNASSTNSYCPSYAFEDFYKRCIDHGRTDCFKFLITHITKPGAIPIKTYAEKAARVGRLGILEFLNEQGINWDQTSALYEACKGGHLPCLIYIHHNGGTFTNLRLCVDTKDEECKGYLHANGFECEHTHPEMASEFRRMCGTRRYGEEIEDRSDDSDSEDFDSYIEEEDAQSHTSDEEALY</sequence>
<dbReference type="Gene3D" id="1.25.40.20">
    <property type="entry name" value="Ankyrin repeat-containing domain"/>
    <property type="match status" value="1"/>
</dbReference>
<dbReference type="InterPro" id="IPR036770">
    <property type="entry name" value="Ankyrin_rpt-contain_sf"/>
</dbReference>
<evidence type="ECO:0000256" key="1">
    <source>
        <dbReference type="SAM" id="MobiDB-lite"/>
    </source>
</evidence>
<accession>A0A8F8KLU7</accession>
<gene>
    <name evidence="2" type="ORF">KOM_12_238</name>
</gene>
<organism evidence="2">
    <name type="scientific">Clandestinovirus</name>
    <dbReference type="NCBI Taxonomy" id="2831644"/>
    <lineage>
        <taxon>Viruses</taxon>
    </lineage>
</organism>
<dbReference type="SUPFAM" id="SSF140860">
    <property type="entry name" value="Pseudo ankyrin repeat-like"/>
    <property type="match status" value="1"/>
</dbReference>
<feature type="compositionally biased region" description="Basic and acidic residues" evidence="1">
    <location>
        <begin position="305"/>
        <end position="316"/>
    </location>
</feature>
<proteinExistence type="predicted"/>
<name>A0A8F8KLU7_9VIRU</name>
<protein>
    <submittedName>
        <fullName evidence="2">Ankyrin repeat protein</fullName>
    </submittedName>
</protein>
<evidence type="ECO:0000313" key="2">
    <source>
        <dbReference type="EMBL" id="QYA18507.1"/>
    </source>
</evidence>
<reference evidence="2" key="1">
    <citation type="submission" date="2021-06" db="EMBL/GenBank/DDBJ databases">
        <authorList>
            <person name="Rolland C."/>
        </authorList>
    </citation>
    <scope>NUCLEOTIDE SEQUENCE</scope>
    <source>
        <strain evidence="2">347.936635</strain>
    </source>
</reference>
<dbReference type="EMBL" id="MZ420154">
    <property type="protein sequence ID" value="QYA18507.1"/>
    <property type="molecule type" value="Genomic_DNA"/>
</dbReference>
<feature type="compositionally biased region" description="Acidic residues" evidence="1">
    <location>
        <begin position="283"/>
        <end position="304"/>
    </location>
</feature>
<feature type="region of interest" description="Disordered" evidence="1">
    <location>
        <begin position="282"/>
        <end position="316"/>
    </location>
</feature>